<dbReference type="GO" id="GO:0046914">
    <property type="term" value="F:transition metal ion binding"/>
    <property type="evidence" value="ECO:0007669"/>
    <property type="project" value="InterPro"/>
</dbReference>
<evidence type="ECO:0000259" key="4">
    <source>
        <dbReference type="SMART" id="SM00899"/>
    </source>
</evidence>
<dbReference type="SUPFAM" id="SSF47979">
    <property type="entry name" value="Iron-dependent repressor protein, dimerization domain"/>
    <property type="match status" value="1"/>
</dbReference>
<dbReference type="GO" id="GO:0005737">
    <property type="term" value="C:cytoplasm"/>
    <property type="evidence" value="ECO:0007669"/>
    <property type="project" value="UniProtKB-SubCell"/>
</dbReference>
<dbReference type="InterPro" id="IPR038157">
    <property type="entry name" value="FeoA_core_dom"/>
</dbReference>
<dbReference type="InterPro" id="IPR022689">
    <property type="entry name" value="Iron_dep_repressor"/>
</dbReference>
<keyword evidence="3" id="KW-0408">Iron</keyword>
<evidence type="ECO:0000313" key="5">
    <source>
        <dbReference type="EMBL" id="AGG16192.1"/>
    </source>
</evidence>
<dbReference type="SMART" id="SM00899">
    <property type="entry name" value="FeoA"/>
    <property type="match status" value="1"/>
</dbReference>
<accession>M1RG63</accession>
<dbReference type="SMART" id="SM00529">
    <property type="entry name" value="HTH_DTXR"/>
    <property type="match status" value="1"/>
</dbReference>
<comment type="subunit">
    <text evidence="2">Homodimer.</text>
</comment>
<dbReference type="InterPro" id="IPR036421">
    <property type="entry name" value="Fe_dep_repressor_sf"/>
</dbReference>
<evidence type="ECO:0000256" key="2">
    <source>
        <dbReference type="ARBA" id="ARBA00011738"/>
    </source>
</evidence>
<evidence type="ECO:0000256" key="1">
    <source>
        <dbReference type="ARBA" id="ARBA00004496"/>
    </source>
</evidence>
<dbReference type="Pfam" id="PF02742">
    <property type="entry name" value="Fe_dep_repr_C"/>
    <property type="match status" value="1"/>
</dbReference>
<dbReference type="SUPFAM" id="SSF50037">
    <property type="entry name" value="C-terminal domain of transcriptional repressors"/>
    <property type="match status" value="1"/>
</dbReference>
<name>M1RG63_UNCXX</name>
<dbReference type="Gene3D" id="1.10.10.10">
    <property type="entry name" value="Winged helix-like DNA-binding domain superfamily/Winged helix DNA-binding domain"/>
    <property type="match status" value="1"/>
</dbReference>
<reference evidence="5" key="1">
    <citation type="submission" date="2012-11" db="EMBL/GenBank/DDBJ databases">
        <title>Comparative genomics of magnetotactic Deltaproteobacteria.</title>
        <authorList>
            <person name="Lefevre C.T."/>
        </authorList>
    </citation>
    <scope>NUCLEOTIDE SEQUENCE</scope>
    <source>
        <strain evidence="5">ML-1</strain>
    </source>
</reference>
<dbReference type="InterPro" id="IPR001367">
    <property type="entry name" value="Fe_dep_repressor"/>
</dbReference>
<dbReference type="GO" id="GO:0046983">
    <property type="term" value="F:protein dimerization activity"/>
    <property type="evidence" value="ECO:0007669"/>
    <property type="project" value="InterPro"/>
</dbReference>
<dbReference type="InterPro" id="IPR036388">
    <property type="entry name" value="WH-like_DNA-bd_sf"/>
</dbReference>
<evidence type="ECO:0000256" key="3">
    <source>
        <dbReference type="ARBA" id="ARBA00023004"/>
    </source>
</evidence>
<dbReference type="Gene3D" id="2.30.30.90">
    <property type="match status" value="1"/>
</dbReference>
<proteinExistence type="predicted"/>
<dbReference type="PANTHER" id="PTHR33238">
    <property type="entry name" value="IRON (METAL) DEPENDENT REPRESSOR, DTXR FAMILY"/>
    <property type="match status" value="1"/>
</dbReference>
<dbReference type="InterPro" id="IPR050536">
    <property type="entry name" value="DtxR_MntR_Metal-Reg"/>
</dbReference>
<dbReference type="Pfam" id="PF04023">
    <property type="entry name" value="FeoA"/>
    <property type="match status" value="1"/>
</dbReference>
<dbReference type="PANTHER" id="PTHR33238:SF11">
    <property type="entry name" value="TRANSCRIPTIONAL REGULATOR MNTR"/>
    <property type="match status" value="1"/>
</dbReference>
<dbReference type="InterPro" id="IPR008988">
    <property type="entry name" value="Transcriptional_repressor_C"/>
</dbReference>
<comment type="subcellular location">
    <subcellularLocation>
        <location evidence="1">Cytoplasm</location>
    </subcellularLocation>
</comment>
<feature type="domain" description="Ferrous iron transporter FeoA-like" evidence="4">
    <location>
        <begin position="143"/>
        <end position="213"/>
    </location>
</feature>
<dbReference type="GO" id="GO:0003700">
    <property type="term" value="F:DNA-binding transcription factor activity"/>
    <property type="evidence" value="ECO:0007669"/>
    <property type="project" value="InterPro"/>
</dbReference>
<dbReference type="EMBL" id="KC196859">
    <property type="protein sequence ID" value="AGG16192.1"/>
    <property type="molecule type" value="Genomic_DNA"/>
</dbReference>
<dbReference type="AlphaFoldDB" id="M1RG63"/>
<sequence>MDQKHEEILEAVLCAGECGKYGLDDIRKRCCVEFSDADIRTLEMQGLIISSSGKILFSKEGKAYAETIMRRHRLAEVLVKTILKLKNSEMEKIACKVEHCLLPEVAESICTLLGHPEVCPDGKPIPKGPCCHAGQRTVSNTVVSLHELQPGEKGTITYIKPGSHSNLQQLISLGLNPGAVITVHRKTPAFCIKYDQTELALDEDIVRNIFVWRMPVNGTKSDQAQPPEGT</sequence>
<protein>
    <submittedName>
        <fullName evidence="5">Magnetosome protein Mad30</fullName>
    </submittedName>
</protein>
<organism evidence="5">
    <name type="scientific">bacterium ML-1</name>
    <dbReference type="NCBI Taxonomy" id="1297055"/>
    <lineage>
        <taxon>Bacteria</taxon>
    </lineage>
</organism>
<dbReference type="InterPro" id="IPR007167">
    <property type="entry name" value="Fe-transptr_FeoA-like"/>
</dbReference>